<dbReference type="CDD" id="cd03255">
    <property type="entry name" value="ABC_MJ0796_LolCDE_FtsE"/>
    <property type="match status" value="1"/>
</dbReference>
<name>A0A8A7KH80_9FIRM</name>
<keyword evidence="2" id="KW-0547">Nucleotide-binding</keyword>
<dbReference type="EMBL" id="CP046640">
    <property type="protein sequence ID" value="QTL99118.1"/>
    <property type="molecule type" value="Genomic_DNA"/>
</dbReference>
<dbReference type="InterPro" id="IPR003439">
    <property type="entry name" value="ABC_transporter-like_ATP-bd"/>
</dbReference>
<dbReference type="InterPro" id="IPR027417">
    <property type="entry name" value="P-loop_NTPase"/>
</dbReference>
<keyword evidence="3 5" id="KW-0067">ATP-binding</keyword>
<evidence type="ECO:0000259" key="4">
    <source>
        <dbReference type="PROSITE" id="PS50893"/>
    </source>
</evidence>
<dbReference type="GO" id="GO:0016887">
    <property type="term" value="F:ATP hydrolysis activity"/>
    <property type="evidence" value="ECO:0007669"/>
    <property type="project" value="InterPro"/>
</dbReference>
<protein>
    <submittedName>
        <fullName evidence="5">ATP-binding cassette domain-containing protein</fullName>
    </submittedName>
</protein>
<dbReference type="Proteomes" id="UP000665020">
    <property type="component" value="Chromosome"/>
</dbReference>
<proteinExistence type="predicted"/>
<accession>A0A8A7KH80</accession>
<dbReference type="Pfam" id="PF00005">
    <property type="entry name" value="ABC_tran"/>
    <property type="match status" value="1"/>
</dbReference>
<keyword evidence="1" id="KW-0813">Transport</keyword>
<feature type="domain" description="ABC transporter" evidence="4">
    <location>
        <begin position="4"/>
        <end position="243"/>
    </location>
</feature>
<dbReference type="InterPro" id="IPR003593">
    <property type="entry name" value="AAA+_ATPase"/>
</dbReference>
<keyword evidence="6" id="KW-1185">Reference proteome</keyword>
<dbReference type="RefSeq" id="WP_230867513.1">
    <property type="nucleotide sequence ID" value="NZ_CP046640.1"/>
</dbReference>
<dbReference type="SMART" id="SM00382">
    <property type="entry name" value="AAA"/>
    <property type="match status" value="1"/>
</dbReference>
<dbReference type="PROSITE" id="PS50893">
    <property type="entry name" value="ABC_TRANSPORTER_2"/>
    <property type="match status" value="1"/>
</dbReference>
<dbReference type="KEGG" id="ifn:GM661_14715"/>
<dbReference type="GO" id="GO:0005524">
    <property type="term" value="F:ATP binding"/>
    <property type="evidence" value="ECO:0007669"/>
    <property type="project" value="UniProtKB-KW"/>
</dbReference>
<gene>
    <name evidence="5" type="ORF">GM661_14715</name>
</gene>
<dbReference type="PANTHER" id="PTHR24220">
    <property type="entry name" value="IMPORT ATP-BINDING PROTEIN"/>
    <property type="match status" value="1"/>
</dbReference>
<evidence type="ECO:0000313" key="5">
    <source>
        <dbReference type="EMBL" id="QTL99118.1"/>
    </source>
</evidence>
<evidence type="ECO:0000256" key="1">
    <source>
        <dbReference type="ARBA" id="ARBA00022448"/>
    </source>
</evidence>
<dbReference type="SUPFAM" id="SSF52540">
    <property type="entry name" value="P-loop containing nucleoside triphosphate hydrolases"/>
    <property type="match status" value="1"/>
</dbReference>
<dbReference type="GO" id="GO:0022857">
    <property type="term" value="F:transmembrane transporter activity"/>
    <property type="evidence" value="ECO:0007669"/>
    <property type="project" value="TreeGrafter"/>
</dbReference>
<dbReference type="GO" id="GO:0005886">
    <property type="term" value="C:plasma membrane"/>
    <property type="evidence" value="ECO:0007669"/>
    <property type="project" value="TreeGrafter"/>
</dbReference>
<dbReference type="InterPro" id="IPR015854">
    <property type="entry name" value="ABC_transpr_LolD-like"/>
</dbReference>
<evidence type="ECO:0000256" key="2">
    <source>
        <dbReference type="ARBA" id="ARBA00022741"/>
    </source>
</evidence>
<reference evidence="5" key="1">
    <citation type="submission" date="2019-12" db="EMBL/GenBank/DDBJ databases">
        <authorList>
            <person name="zhang j."/>
            <person name="sun C.M."/>
        </authorList>
    </citation>
    <scope>NUCLEOTIDE SEQUENCE</scope>
    <source>
        <strain evidence="5">NS-1</strain>
    </source>
</reference>
<sequence length="247" mass="28222">MNLMELKNINKVYCQGKSEVVALKDINLVVEKGKFTTIFGPAGSGKTSLLNIISCLDKPSSGKFLFDGKELSSFGKQDLDLFREDNIGYISSDFDLIPYMTVYENIEYAARLVEKNNIKSKNKVMQILQYVELYDLKNKRPNELSSAQKKRAVIAVVMVKEPVLVLLDEPTINLDSKTADQIMEIIVKINEDLGTTIIFSTRDLQMIDYAYKIVGIKNGKIADDEKESWIYYYGLPTWFFFLVNNKY</sequence>
<dbReference type="InterPro" id="IPR017911">
    <property type="entry name" value="MacB-like_ATP-bd"/>
</dbReference>
<evidence type="ECO:0000313" key="6">
    <source>
        <dbReference type="Proteomes" id="UP000665020"/>
    </source>
</evidence>
<organism evidence="5 6">
    <name type="scientific">Iocasia fonsfrigidae</name>
    <dbReference type="NCBI Taxonomy" id="2682810"/>
    <lineage>
        <taxon>Bacteria</taxon>
        <taxon>Bacillati</taxon>
        <taxon>Bacillota</taxon>
        <taxon>Clostridia</taxon>
        <taxon>Halanaerobiales</taxon>
        <taxon>Halanaerobiaceae</taxon>
        <taxon>Iocasia</taxon>
    </lineage>
</organism>
<dbReference type="AlphaFoldDB" id="A0A8A7KH80"/>
<dbReference type="Gene3D" id="3.40.50.300">
    <property type="entry name" value="P-loop containing nucleotide triphosphate hydrolases"/>
    <property type="match status" value="1"/>
</dbReference>
<evidence type="ECO:0000256" key="3">
    <source>
        <dbReference type="ARBA" id="ARBA00022840"/>
    </source>
</evidence>